<gene>
    <name evidence="6" type="ORF">V6N12_017658</name>
</gene>
<proteinExistence type="inferred from homology"/>
<dbReference type="InterPro" id="IPR029021">
    <property type="entry name" value="Prot-tyrosine_phosphatase-like"/>
</dbReference>
<evidence type="ECO:0000256" key="4">
    <source>
        <dbReference type="ARBA" id="ARBA00022912"/>
    </source>
</evidence>
<dbReference type="Pfam" id="PF00782">
    <property type="entry name" value="DSPc"/>
    <property type="match status" value="1"/>
</dbReference>
<keyword evidence="4" id="KW-0904">Protein phosphatase</keyword>
<dbReference type="SUPFAM" id="SSF52799">
    <property type="entry name" value="(Phosphotyrosine protein) phosphatases II"/>
    <property type="match status" value="1"/>
</dbReference>
<dbReference type="EC" id="3.1.3.48" evidence="2"/>
<keyword evidence="3" id="KW-0378">Hydrolase</keyword>
<evidence type="ECO:0000256" key="1">
    <source>
        <dbReference type="ARBA" id="ARBA00008601"/>
    </source>
</evidence>
<dbReference type="InterPro" id="IPR000340">
    <property type="entry name" value="Dual-sp_phosphatase_cat-dom"/>
</dbReference>
<dbReference type="SMART" id="SM00195">
    <property type="entry name" value="DSPc"/>
    <property type="match status" value="1"/>
</dbReference>
<evidence type="ECO:0000313" key="7">
    <source>
        <dbReference type="Proteomes" id="UP001472677"/>
    </source>
</evidence>
<keyword evidence="7" id="KW-1185">Reference proteome</keyword>
<reference evidence="6 7" key="1">
    <citation type="journal article" date="2024" name="G3 (Bethesda)">
        <title>Genome assembly of Hibiscus sabdariffa L. provides insights into metabolisms of medicinal natural products.</title>
        <authorList>
            <person name="Kim T."/>
        </authorList>
    </citation>
    <scope>NUCLEOTIDE SEQUENCE [LARGE SCALE GENOMIC DNA]</scope>
    <source>
        <strain evidence="6">TK-2024</strain>
        <tissue evidence="6">Old leaves</tissue>
    </source>
</reference>
<dbReference type="PROSITE" id="PS50056">
    <property type="entry name" value="TYR_PHOSPHATASE_2"/>
    <property type="match status" value="1"/>
</dbReference>
<organism evidence="6 7">
    <name type="scientific">Hibiscus sabdariffa</name>
    <name type="common">roselle</name>
    <dbReference type="NCBI Taxonomy" id="183260"/>
    <lineage>
        <taxon>Eukaryota</taxon>
        <taxon>Viridiplantae</taxon>
        <taxon>Streptophyta</taxon>
        <taxon>Embryophyta</taxon>
        <taxon>Tracheophyta</taxon>
        <taxon>Spermatophyta</taxon>
        <taxon>Magnoliopsida</taxon>
        <taxon>eudicotyledons</taxon>
        <taxon>Gunneridae</taxon>
        <taxon>Pentapetalae</taxon>
        <taxon>rosids</taxon>
        <taxon>malvids</taxon>
        <taxon>Malvales</taxon>
        <taxon>Malvaceae</taxon>
        <taxon>Malvoideae</taxon>
        <taxon>Hibiscus</taxon>
    </lineage>
</organism>
<comment type="caution">
    <text evidence="6">The sequence shown here is derived from an EMBL/GenBank/DDBJ whole genome shotgun (WGS) entry which is preliminary data.</text>
</comment>
<evidence type="ECO:0000256" key="2">
    <source>
        <dbReference type="ARBA" id="ARBA00013064"/>
    </source>
</evidence>
<protein>
    <recommendedName>
        <fullName evidence="2">protein-tyrosine-phosphatase</fullName>
        <ecNumber evidence="2">3.1.3.48</ecNumber>
    </recommendedName>
</protein>
<sequence>MSHTDDAMRNQVTALLRVMNFKRTFKEDTVPTVIEEGLFLGSIAAANNVDALKRLNVTHILTVASFLKPAHTNDFVCKAIPARRQGGGALVHCFVGKSRSVTIVVAYLMKQHSLSFSDAMEHVRSK</sequence>
<dbReference type="EMBL" id="JBBPBM010000053">
    <property type="protein sequence ID" value="KAK8518511.1"/>
    <property type="molecule type" value="Genomic_DNA"/>
</dbReference>
<dbReference type="InterPro" id="IPR000387">
    <property type="entry name" value="Tyr_Pase_dom"/>
</dbReference>
<name>A0ABR2CG46_9ROSI</name>
<dbReference type="InterPro" id="IPR020422">
    <property type="entry name" value="TYR_PHOSPHATASE_DUAL_dom"/>
</dbReference>
<feature type="domain" description="Tyrosine specific protein phosphatases" evidence="5">
    <location>
        <begin position="64"/>
        <end position="126"/>
    </location>
</feature>
<dbReference type="PANTHER" id="PTHR10159:SF511">
    <property type="entry name" value="DUAL SPECIFICITY PROTEIN PHOSPHATASE 1"/>
    <property type="match status" value="1"/>
</dbReference>
<dbReference type="CDD" id="cd14498">
    <property type="entry name" value="DSP"/>
    <property type="match status" value="1"/>
</dbReference>
<dbReference type="Gene3D" id="3.90.190.10">
    <property type="entry name" value="Protein tyrosine phosphatase superfamily"/>
    <property type="match status" value="2"/>
</dbReference>
<dbReference type="PANTHER" id="PTHR10159">
    <property type="entry name" value="DUAL SPECIFICITY PROTEIN PHOSPHATASE"/>
    <property type="match status" value="1"/>
</dbReference>
<dbReference type="Proteomes" id="UP001472677">
    <property type="component" value="Unassembled WGS sequence"/>
</dbReference>
<evidence type="ECO:0000259" key="5">
    <source>
        <dbReference type="PROSITE" id="PS50056"/>
    </source>
</evidence>
<accession>A0ABR2CG46</accession>
<evidence type="ECO:0000256" key="3">
    <source>
        <dbReference type="ARBA" id="ARBA00022801"/>
    </source>
</evidence>
<comment type="similarity">
    <text evidence="1">Belongs to the protein-tyrosine phosphatase family. Non-receptor class dual specificity subfamily.</text>
</comment>
<evidence type="ECO:0000313" key="6">
    <source>
        <dbReference type="EMBL" id="KAK8518511.1"/>
    </source>
</evidence>